<feature type="compositionally biased region" description="Polar residues" evidence="1">
    <location>
        <begin position="147"/>
        <end position="156"/>
    </location>
</feature>
<gene>
    <name evidence="2" type="ORF">HMPREF9450_00188</name>
</gene>
<dbReference type="eggNOG" id="COG0224">
    <property type="taxonomic scope" value="Bacteria"/>
</dbReference>
<organism evidence="2 3">
    <name type="scientific">Alistipes indistinctus YIT 12060</name>
    <dbReference type="NCBI Taxonomy" id="742725"/>
    <lineage>
        <taxon>Bacteria</taxon>
        <taxon>Pseudomonadati</taxon>
        <taxon>Bacteroidota</taxon>
        <taxon>Bacteroidia</taxon>
        <taxon>Bacteroidales</taxon>
        <taxon>Rikenellaceae</taxon>
        <taxon>Alistipes</taxon>
    </lineage>
</organism>
<evidence type="ECO:0000313" key="2">
    <source>
        <dbReference type="EMBL" id="EHB93417.1"/>
    </source>
</evidence>
<evidence type="ECO:0000256" key="1">
    <source>
        <dbReference type="SAM" id="MobiDB-lite"/>
    </source>
</evidence>
<dbReference type="GeneID" id="92816613"/>
<sequence>MILLPTAYLGNLQYYSKLLSGEACIDLHEHYLKQSYRNRCDILSAGGVMSLTVPVYHTGGVGTPTREIRIDYSKRWQHRHWQAIVSAYRGSPYFAHYEEHFAPLYRQRFDLLTELNDTLQRTVLHLLDPSGGAAARIGYTDRYVSPSVPSDPQGQGHTPGHLSPHTGPEMQTAAPSRPGTEPHAENPAGTASATFDTPCTAEPARYADFRLSLSPKPRLSRPDPTFAAPQYYQVFSDRLPFAGNLSVIDLLFCEGPAAADILRAAHLK</sequence>
<accession>G5H5H8</accession>
<dbReference type="RefSeq" id="WP_009132994.1">
    <property type="nucleotide sequence ID" value="NZ_CP102250.1"/>
</dbReference>
<dbReference type="Pfam" id="PF08889">
    <property type="entry name" value="WbqC"/>
    <property type="match status" value="1"/>
</dbReference>
<evidence type="ECO:0000313" key="3">
    <source>
        <dbReference type="Proteomes" id="UP000006008"/>
    </source>
</evidence>
<proteinExistence type="predicted"/>
<dbReference type="HOGENOM" id="CLU_079350_0_0_10"/>
<dbReference type="EMBL" id="ADLD01000003">
    <property type="protein sequence ID" value="EHB93417.1"/>
    <property type="molecule type" value="Genomic_DNA"/>
</dbReference>
<evidence type="ECO:0008006" key="4">
    <source>
        <dbReference type="Google" id="ProtNLM"/>
    </source>
</evidence>
<reference evidence="2 3" key="1">
    <citation type="submission" date="2011-08" db="EMBL/GenBank/DDBJ databases">
        <title>The Genome Sequence of Alistipes indistinctus YIT 12060.</title>
        <authorList>
            <consortium name="The Broad Institute Genome Sequencing Platform"/>
            <person name="Earl A."/>
            <person name="Ward D."/>
            <person name="Feldgarden M."/>
            <person name="Gevers D."/>
            <person name="Morotomi M."/>
            <person name="Young S.K."/>
            <person name="Zeng Q."/>
            <person name="Gargeya S."/>
            <person name="Fitzgerald M."/>
            <person name="Haas B."/>
            <person name="Abouelleil A."/>
            <person name="Alvarado L."/>
            <person name="Arachchi H.M."/>
            <person name="Berlin A."/>
            <person name="Brown A."/>
            <person name="Chapman S.B."/>
            <person name="Chen Z."/>
            <person name="Dunbar C."/>
            <person name="Freedman E."/>
            <person name="Gearin G."/>
            <person name="Gellesch M."/>
            <person name="Goldberg J."/>
            <person name="Griggs A."/>
            <person name="Gujja S."/>
            <person name="Heiman D."/>
            <person name="Howarth C."/>
            <person name="Larson L."/>
            <person name="Lui A."/>
            <person name="MacDonald P.J.P."/>
            <person name="Montmayeur A."/>
            <person name="Murphy C."/>
            <person name="Neiman D."/>
            <person name="Pearson M."/>
            <person name="Priest M."/>
            <person name="Roberts A."/>
            <person name="Saif S."/>
            <person name="Shea T."/>
            <person name="Shenoy N."/>
            <person name="Sisk P."/>
            <person name="Stolte C."/>
            <person name="Sykes S."/>
            <person name="Wortman J."/>
            <person name="Nusbaum C."/>
            <person name="Birren B."/>
        </authorList>
    </citation>
    <scope>NUCLEOTIDE SEQUENCE [LARGE SCALE GENOMIC DNA]</scope>
    <source>
        <strain evidence="2 3">YIT 12060</strain>
    </source>
</reference>
<dbReference type="InterPro" id="IPR014985">
    <property type="entry name" value="WbqC"/>
</dbReference>
<keyword evidence="3" id="KW-1185">Reference proteome</keyword>
<feature type="region of interest" description="Disordered" evidence="1">
    <location>
        <begin position="142"/>
        <end position="197"/>
    </location>
</feature>
<comment type="caution">
    <text evidence="2">The sequence shown here is derived from an EMBL/GenBank/DDBJ whole genome shotgun (WGS) entry which is preliminary data.</text>
</comment>
<dbReference type="AlphaFoldDB" id="G5H5H8"/>
<dbReference type="PATRIC" id="fig|742725.3.peg.212"/>
<dbReference type="Proteomes" id="UP000006008">
    <property type="component" value="Unassembled WGS sequence"/>
</dbReference>
<dbReference type="STRING" id="742725.HMPREF9450_00188"/>
<protein>
    <recommendedName>
        <fullName evidence="4">WbqC-like protein</fullName>
    </recommendedName>
</protein>
<name>G5H5H8_9BACT</name>